<dbReference type="Gene3D" id="3.30.70.270">
    <property type="match status" value="2"/>
</dbReference>
<dbReference type="GO" id="GO:0003824">
    <property type="term" value="F:catalytic activity"/>
    <property type="evidence" value="ECO:0007669"/>
    <property type="project" value="UniProtKB-KW"/>
</dbReference>
<evidence type="ECO:0000259" key="2">
    <source>
        <dbReference type="Pfam" id="PF17919"/>
    </source>
</evidence>
<organism evidence="3">
    <name type="scientific">Tanacetum cinerariifolium</name>
    <name type="common">Dalmatian daisy</name>
    <name type="synonym">Chrysanthemum cinerariifolium</name>
    <dbReference type="NCBI Taxonomy" id="118510"/>
    <lineage>
        <taxon>Eukaryota</taxon>
        <taxon>Viridiplantae</taxon>
        <taxon>Streptophyta</taxon>
        <taxon>Embryophyta</taxon>
        <taxon>Tracheophyta</taxon>
        <taxon>Spermatophyta</taxon>
        <taxon>Magnoliopsida</taxon>
        <taxon>eudicotyledons</taxon>
        <taxon>Gunneridae</taxon>
        <taxon>Pentapetalae</taxon>
        <taxon>asterids</taxon>
        <taxon>campanulids</taxon>
        <taxon>Asterales</taxon>
        <taxon>Asteraceae</taxon>
        <taxon>Asteroideae</taxon>
        <taxon>Anthemideae</taxon>
        <taxon>Anthemidinae</taxon>
        <taxon>Tanacetum</taxon>
    </lineage>
</organism>
<dbReference type="InterPro" id="IPR041577">
    <property type="entry name" value="RT_RNaseH_2"/>
</dbReference>
<feature type="domain" description="Reverse transcriptase/retrotransposon-derived protein RNase H-like" evidence="2">
    <location>
        <begin position="120"/>
        <end position="214"/>
    </location>
</feature>
<name>A0A699HA90_TANCI</name>
<reference evidence="3" key="1">
    <citation type="journal article" date="2019" name="Sci. Rep.">
        <title>Draft genome of Tanacetum cinerariifolium, the natural source of mosquito coil.</title>
        <authorList>
            <person name="Yamashiro T."/>
            <person name="Shiraishi A."/>
            <person name="Satake H."/>
            <person name="Nakayama K."/>
        </authorList>
    </citation>
    <scope>NUCLEOTIDE SEQUENCE</scope>
</reference>
<dbReference type="AlphaFoldDB" id="A0A699HA90"/>
<keyword evidence="1" id="KW-0511">Multifunctional enzyme</keyword>
<dbReference type="PANTHER" id="PTHR37984">
    <property type="entry name" value="PROTEIN CBG26694"/>
    <property type="match status" value="1"/>
</dbReference>
<dbReference type="CDD" id="cd09274">
    <property type="entry name" value="RNase_HI_RT_Ty3"/>
    <property type="match status" value="1"/>
</dbReference>
<gene>
    <name evidence="3" type="ORF">Tci_321082</name>
</gene>
<sequence>MRKFTFVFFDDVLVYNPNMHNHMDHLRQLLIVMRQQQLNAKSSKCIFGVSKVEYLSHIISNEGVATDPHKVQAILDWLVLTTMKQLRGFLGLTGYYRRFVKNHASISMSITALHQNAFGWNDEVHSAFETLKSATVQVPVLQLPDFNETFIIETDACRVGIGAVLQQKGHPIALLSKTLAQKHQSLYAFEKEFLAMTQALEKWKGYLLDKHFIIKTGHFSLKYLLDQRITTPAQIMWLPKLMGFDYEIMCKKEEKVWTDISMDFIDGLPMSKGRPVIMVIVDRLRDSLVDDVDSSLSSREATINLLKFHIKRSQDRMKSLVDKHRSERNFKEIVWVYLKLQPYRQETIRQGKQNKLSPKYFSCTWDHYLHHPVSYPNSQVSNNGLISEEPCAVLDRRMAKRGNAVDVVYVLIQWVNETSADAT</sequence>
<evidence type="ECO:0000313" key="3">
    <source>
        <dbReference type="EMBL" id="GEX49107.1"/>
    </source>
</evidence>
<dbReference type="InterPro" id="IPR050951">
    <property type="entry name" value="Retrovirus_Pol_polyprotein"/>
</dbReference>
<proteinExistence type="predicted"/>
<dbReference type="EMBL" id="BKCJ010111419">
    <property type="protein sequence ID" value="GEX49107.1"/>
    <property type="molecule type" value="Genomic_DNA"/>
</dbReference>
<dbReference type="FunFam" id="3.30.70.270:FF:000020">
    <property type="entry name" value="Transposon Tf2-6 polyprotein-like Protein"/>
    <property type="match status" value="1"/>
</dbReference>
<accession>A0A699HA90</accession>
<dbReference type="SUPFAM" id="SSF56672">
    <property type="entry name" value="DNA/RNA polymerases"/>
    <property type="match status" value="1"/>
</dbReference>
<comment type="caution">
    <text evidence="3">The sequence shown here is derived from an EMBL/GenBank/DDBJ whole genome shotgun (WGS) entry which is preliminary data.</text>
</comment>
<protein>
    <recommendedName>
        <fullName evidence="2">Reverse transcriptase/retrotransposon-derived protein RNase H-like domain-containing protein</fullName>
    </recommendedName>
</protein>
<evidence type="ECO:0000256" key="1">
    <source>
        <dbReference type="ARBA" id="ARBA00023268"/>
    </source>
</evidence>
<dbReference type="PANTHER" id="PTHR37984:SF5">
    <property type="entry name" value="PROTEIN NYNRIN-LIKE"/>
    <property type="match status" value="1"/>
</dbReference>
<dbReference type="InterPro" id="IPR043502">
    <property type="entry name" value="DNA/RNA_pol_sf"/>
</dbReference>
<dbReference type="Pfam" id="PF17919">
    <property type="entry name" value="RT_RNaseH_2"/>
    <property type="match status" value="1"/>
</dbReference>
<dbReference type="InterPro" id="IPR043128">
    <property type="entry name" value="Rev_trsase/Diguanyl_cyclase"/>
</dbReference>